<dbReference type="CDD" id="cd07890">
    <property type="entry name" value="CYTH-like_AC_IV-like"/>
    <property type="match status" value="1"/>
</dbReference>
<dbReference type="NCBIfam" id="TIGR00318">
    <property type="entry name" value="cyaB"/>
    <property type="match status" value="1"/>
</dbReference>
<dbReference type="InterPro" id="IPR033469">
    <property type="entry name" value="CYTH-like_dom_sf"/>
</dbReference>
<reference evidence="3" key="1">
    <citation type="submission" date="2018-07" db="EMBL/GenBank/DDBJ databases">
        <title>Streptacidiphilus bronchialis DSM 106435 chromosome.</title>
        <authorList>
            <person name="Batra D."/>
            <person name="Gulvik C.A."/>
        </authorList>
    </citation>
    <scope>NUCLEOTIDE SEQUENCE [LARGE SCALE GENOMIC DNA]</scope>
    <source>
        <strain evidence="3">DSM 106435</strain>
    </source>
</reference>
<dbReference type="PROSITE" id="PS51707">
    <property type="entry name" value="CYTH"/>
    <property type="match status" value="1"/>
</dbReference>
<organism evidence="2 3">
    <name type="scientific">Peterkaempfera bronchialis</name>
    <dbReference type="NCBI Taxonomy" id="2126346"/>
    <lineage>
        <taxon>Bacteria</taxon>
        <taxon>Bacillati</taxon>
        <taxon>Actinomycetota</taxon>
        <taxon>Actinomycetes</taxon>
        <taxon>Kitasatosporales</taxon>
        <taxon>Streptomycetaceae</taxon>
        <taxon>Peterkaempfera</taxon>
    </lineage>
</organism>
<dbReference type="SMART" id="SM01118">
    <property type="entry name" value="CYTH"/>
    <property type="match status" value="1"/>
</dbReference>
<evidence type="ECO:0000313" key="3">
    <source>
        <dbReference type="Proteomes" id="UP000249340"/>
    </source>
</evidence>
<accession>A0A345SXE5</accession>
<proteinExistence type="predicted"/>
<dbReference type="RefSeq" id="WP_111491939.1">
    <property type="nucleotide sequence ID" value="NZ_CP031264.1"/>
</dbReference>
<dbReference type="AlphaFoldDB" id="A0A345SXE5"/>
<dbReference type="Proteomes" id="UP000249340">
    <property type="component" value="Chromosome"/>
</dbReference>
<evidence type="ECO:0000259" key="1">
    <source>
        <dbReference type="PROSITE" id="PS51707"/>
    </source>
</evidence>
<feature type="domain" description="CYTH" evidence="1">
    <location>
        <begin position="1"/>
        <end position="181"/>
    </location>
</feature>
<dbReference type="EMBL" id="CP031264">
    <property type="protein sequence ID" value="AXI78400.1"/>
    <property type="molecule type" value="Genomic_DNA"/>
</dbReference>
<dbReference type="InterPro" id="IPR023577">
    <property type="entry name" value="CYTH_domain"/>
</dbReference>
<sequence length="189" mass="20901">MIEAELKAMVHDPEGVLQRLEALSEGRPEVYQDTYYDNPSGSLGRGDQELRVRTVHGQENTRSVLTYKGPRVDAASASKTEHETVVDDPDAVHAMLRGLGYLPTIRFEKRCRNYDFESAGRRMLATLVRVPELDGTFLEVETLADAGDLAAALKDVRAVVQQLGITDADLTTELYTDAVAERRRAAPQA</sequence>
<dbReference type="PANTHER" id="PTHR21028:SF2">
    <property type="entry name" value="CYTH DOMAIN-CONTAINING PROTEIN"/>
    <property type="match status" value="1"/>
</dbReference>
<protein>
    <submittedName>
        <fullName evidence="2">Class IV adenylate cyclase</fullName>
    </submittedName>
</protein>
<dbReference type="Gene3D" id="2.40.320.10">
    <property type="entry name" value="Hypothetical Protein Pfu-838710-001"/>
    <property type="match status" value="1"/>
</dbReference>
<evidence type="ECO:0000313" key="2">
    <source>
        <dbReference type="EMBL" id="AXI78400.1"/>
    </source>
</evidence>
<dbReference type="InterPro" id="IPR008173">
    <property type="entry name" value="Adenylyl_cyclase_CyaB"/>
</dbReference>
<dbReference type="Pfam" id="PF01928">
    <property type="entry name" value="CYTH"/>
    <property type="match status" value="1"/>
</dbReference>
<dbReference type="PANTHER" id="PTHR21028">
    <property type="entry name" value="SI:CH211-156B7.4"/>
    <property type="match status" value="1"/>
</dbReference>
<dbReference type="KEGG" id="stri:C7M71_014105"/>
<keyword evidence="3" id="KW-1185">Reference proteome</keyword>
<dbReference type="SUPFAM" id="SSF55154">
    <property type="entry name" value="CYTH-like phosphatases"/>
    <property type="match status" value="1"/>
</dbReference>
<dbReference type="OrthoDB" id="3474751at2"/>
<name>A0A345SXE5_9ACTN</name>
<gene>
    <name evidence="2" type="primary">cyaB</name>
    <name evidence="2" type="ORF">C7M71_014105</name>
</gene>